<comment type="caution">
    <text evidence="1">The sequence shown here is derived from an EMBL/GenBank/DDBJ whole genome shotgun (WGS) entry which is preliminary data.</text>
</comment>
<dbReference type="Proteomes" id="UP001180453">
    <property type="component" value="Unassembled WGS sequence"/>
</dbReference>
<dbReference type="RefSeq" id="WP_310268600.1">
    <property type="nucleotide sequence ID" value="NZ_JAVDXU010000003.1"/>
</dbReference>
<protein>
    <submittedName>
        <fullName evidence="1">Uncharacterized protein</fullName>
    </submittedName>
</protein>
<accession>A0ABU1YRD3</accession>
<sequence length="108" mass="12000">MGTQNKKAAATVAAPSPEPQWKTELLELMDKQTVVPLVDQLKEGVITEDVLLFLNLGIPTERVQALALRFNKIIKKHSSKTKPKFVSTNELAECEKLSDLIKLVGSRM</sequence>
<evidence type="ECO:0000313" key="1">
    <source>
        <dbReference type="EMBL" id="MDR7271413.1"/>
    </source>
</evidence>
<evidence type="ECO:0000313" key="2">
    <source>
        <dbReference type="Proteomes" id="UP001180453"/>
    </source>
</evidence>
<reference evidence="1 2" key="1">
    <citation type="submission" date="2023-07" db="EMBL/GenBank/DDBJ databases">
        <title>Sorghum-associated microbial communities from plants grown in Nebraska, USA.</title>
        <authorList>
            <person name="Schachtman D."/>
        </authorList>
    </citation>
    <scope>NUCLEOTIDE SEQUENCE [LARGE SCALE GENOMIC DNA]</scope>
    <source>
        <strain evidence="1 2">BE314</strain>
    </source>
</reference>
<keyword evidence="2" id="KW-1185">Reference proteome</keyword>
<proteinExistence type="predicted"/>
<gene>
    <name evidence="1" type="ORF">J2X20_004081</name>
</gene>
<name>A0ABU1YRD3_ROSSA</name>
<dbReference type="EMBL" id="JAVDXU010000003">
    <property type="protein sequence ID" value="MDR7271413.1"/>
    <property type="molecule type" value="Genomic_DNA"/>
</dbReference>
<organism evidence="1 2">
    <name type="scientific">Roseateles saccharophilus</name>
    <name type="common">Pseudomonas saccharophila</name>
    <dbReference type="NCBI Taxonomy" id="304"/>
    <lineage>
        <taxon>Bacteria</taxon>
        <taxon>Pseudomonadati</taxon>
        <taxon>Pseudomonadota</taxon>
        <taxon>Betaproteobacteria</taxon>
        <taxon>Burkholderiales</taxon>
        <taxon>Sphaerotilaceae</taxon>
        <taxon>Roseateles</taxon>
    </lineage>
</organism>